<accession>A0ABM0U6T2</accession>
<dbReference type="InterPro" id="IPR003871">
    <property type="entry name" value="RFA1B/D_OB_1st"/>
</dbReference>
<dbReference type="PANTHER" id="PTHR47165:SF4">
    <property type="entry name" value="OS03G0429900 PROTEIN"/>
    <property type="match status" value="1"/>
</dbReference>
<sequence length="205" mass="23727">MAASFAYLRDVRPYKTSWRIQVKVLHSWRQYIAITGETLEFIFFDEKGIKIHAIVKKDLVNRYVNKLSVGEWKFIENFQLTNAYGQYRPTNHLYKMGFINGTVVTPSDPVSDSNYLSLADFQKITTGEVKEHTLKDVMGQIVNIGEIETIEVKDKPTKKLDFELRDQRWNTVACTAIFFKVVERPGVLDRSQVIKVDQDTKQQTG</sequence>
<reference evidence="2" key="1">
    <citation type="journal article" date="2014" name="Nat. Commun.">
        <title>The emerging biofuel crop Camelina sativa retains a highly undifferentiated hexaploid genome structure.</title>
        <authorList>
            <person name="Kagale S."/>
            <person name="Koh C."/>
            <person name="Nixon J."/>
            <person name="Bollina V."/>
            <person name="Clarke W.E."/>
            <person name="Tuteja R."/>
            <person name="Spillane C."/>
            <person name="Robinson S.J."/>
            <person name="Links M.G."/>
            <person name="Clarke C."/>
            <person name="Higgins E.E."/>
            <person name="Huebert T."/>
            <person name="Sharpe A.G."/>
            <person name="Parkin I.A."/>
        </authorList>
    </citation>
    <scope>NUCLEOTIDE SEQUENCE [LARGE SCALE GENOMIC DNA]</scope>
    <source>
        <strain evidence="2">cv. DH55</strain>
    </source>
</reference>
<dbReference type="PANTHER" id="PTHR47165">
    <property type="entry name" value="OS03G0429900 PROTEIN"/>
    <property type="match status" value="1"/>
</dbReference>
<proteinExistence type="predicted"/>
<reference evidence="3" key="2">
    <citation type="submission" date="2025-08" db="UniProtKB">
        <authorList>
            <consortium name="RefSeq"/>
        </authorList>
    </citation>
    <scope>IDENTIFICATION</scope>
    <source>
        <tissue evidence="3">Leaf</tissue>
    </source>
</reference>
<dbReference type="InterPro" id="IPR012340">
    <property type="entry name" value="NA-bd_OB-fold"/>
</dbReference>
<dbReference type="Pfam" id="PF02721">
    <property type="entry name" value="DUF223"/>
    <property type="match status" value="1"/>
</dbReference>
<dbReference type="Proteomes" id="UP000694864">
    <property type="component" value="Chromosome 10"/>
</dbReference>
<keyword evidence="2" id="KW-1185">Reference proteome</keyword>
<gene>
    <name evidence="3" type="primary">LOC104720625</name>
</gene>
<dbReference type="SUPFAM" id="SSF50249">
    <property type="entry name" value="Nucleic acid-binding proteins"/>
    <property type="match status" value="2"/>
</dbReference>
<dbReference type="CDD" id="cd04480">
    <property type="entry name" value="RPA1_DBD_A_like"/>
    <property type="match status" value="1"/>
</dbReference>
<feature type="domain" description="Replication protein A 70 kDa DNA-binding subunit B/D first OB fold" evidence="1">
    <location>
        <begin position="5"/>
        <end position="107"/>
    </location>
</feature>
<dbReference type="RefSeq" id="XP_010436809.1">
    <property type="nucleotide sequence ID" value="XM_010438507.1"/>
</dbReference>
<dbReference type="CDD" id="cd04481">
    <property type="entry name" value="RPA1_DBD_B_like"/>
    <property type="match status" value="1"/>
</dbReference>
<name>A0ABM0U6T2_CAMSA</name>
<evidence type="ECO:0000313" key="3">
    <source>
        <dbReference type="RefSeq" id="XP_010436809.1"/>
    </source>
</evidence>
<organism evidence="2 3">
    <name type="scientific">Camelina sativa</name>
    <name type="common">False flax</name>
    <name type="synonym">Myagrum sativum</name>
    <dbReference type="NCBI Taxonomy" id="90675"/>
    <lineage>
        <taxon>Eukaryota</taxon>
        <taxon>Viridiplantae</taxon>
        <taxon>Streptophyta</taxon>
        <taxon>Embryophyta</taxon>
        <taxon>Tracheophyta</taxon>
        <taxon>Spermatophyta</taxon>
        <taxon>Magnoliopsida</taxon>
        <taxon>eudicotyledons</taxon>
        <taxon>Gunneridae</taxon>
        <taxon>Pentapetalae</taxon>
        <taxon>rosids</taxon>
        <taxon>malvids</taxon>
        <taxon>Brassicales</taxon>
        <taxon>Brassicaceae</taxon>
        <taxon>Camelineae</taxon>
        <taxon>Camelina</taxon>
    </lineage>
</organism>
<dbReference type="Gene3D" id="2.40.50.140">
    <property type="entry name" value="Nucleic acid-binding proteins"/>
    <property type="match status" value="2"/>
</dbReference>
<dbReference type="GeneID" id="104720625"/>
<evidence type="ECO:0000313" key="2">
    <source>
        <dbReference type="Proteomes" id="UP000694864"/>
    </source>
</evidence>
<evidence type="ECO:0000259" key="1">
    <source>
        <dbReference type="Pfam" id="PF02721"/>
    </source>
</evidence>
<protein>
    <submittedName>
        <fullName evidence="3">Uncharacterized protein LOC104720625</fullName>
    </submittedName>
</protein>